<name>A0A672K876_SINGR</name>
<reference evidence="3" key="1">
    <citation type="submission" date="2025-08" db="UniProtKB">
        <authorList>
            <consortium name="Ensembl"/>
        </authorList>
    </citation>
    <scope>IDENTIFICATION</scope>
</reference>
<evidence type="ECO:0000313" key="3">
    <source>
        <dbReference type="Ensembl" id="ENSSGRP00000005188.1"/>
    </source>
</evidence>
<dbReference type="Proteomes" id="UP000472262">
    <property type="component" value="Unassembled WGS sequence"/>
</dbReference>
<dbReference type="Pfam" id="PF00106">
    <property type="entry name" value="adh_short"/>
    <property type="match status" value="1"/>
</dbReference>
<dbReference type="InParanoid" id="A0A672K876"/>
<reference evidence="3" key="2">
    <citation type="submission" date="2025-09" db="UniProtKB">
        <authorList>
            <consortium name="Ensembl"/>
        </authorList>
    </citation>
    <scope>IDENTIFICATION</scope>
</reference>
<comment type="similarity">
    <text evidence="1">Belongs to the short-chain dehydrogenases/reductases (SDR) family.</text>
</comment>
<dbReference type="InterPro" id="IPR002347">
    <property type="entry name" value="SDR_fam"/>
</dbReference>
<dbReference type="AlphaFoldDB" id="A0A672K876"/>
<dbReference type="Ensembl" id="ENSSGRT00000005617.1">
    <property type="protein sequence ID" value="ENSSGRP00000005188.1"/>
    <property type="gene ID" value="ENSSGRG00000003334.1"/>
</dbReference>
<keyword evidence="2" id="KW-0560">Oxidoreductase</keyword>
<dbReference type="SUPFAM" id="SSF51735">
    <property type="entry name" value="NAD(P)-binding Rossmann-fold domains"/>
    <property type="match status" value="1"/>
</dbReference>
<dbReference type="PANTHER" id="PTHR43157:SF64">
    <property type="entry name" value="RETINOL DEHYDROGENASE 14"/>
    <property type="match status" value="1"/>
</dbReference>
<protein>
    <submittedName>
        <fullName evidence="3">Uncharacterized protein</fullName>
    </submittedName>
</protein>
<dbReference type="GO" id="GO:0016491">
    <property type="term" value="F:oxidoreductase activity"/>
    <property type="evidence" value="ECO:0007669"/>
    <property type="project" value="UniProtKB-KW"/>
</dbReference>
<dbReference type="PANTHER" id="PTHR43157">
    <property type="entry name" value="PHOSPHATIDYLINOSITOL-GLYCAN BIOSYNTHESIS CLASS F PROTEIN-RELATED"/>
    <property type="match status" value="1"/>
</dbReference>
<organism evidence="3 4">
    <name type="scientific">Sinocyclocheilus grahami</name>
    <name type="common">Dianchi golden-line fish</name>
    <name type="synonym">Barbus grahami</name>
    <dbReference type="NCBI Taxonomy" id="75366"/>
    <lineage>
        <taxon>Eukaryota</taxon>
        <taxon>Metazoa</taxon>
        <taxon>Chordata</taxon>
        <taxon>Craniata</taxon>
        <taxon>Vertebrata</taxon>
        <taxon>Euteleostomi</taxon>
        <taxon>Actinopterygii</taxon>
        <taxon>Neopterygii</taxon>
        <taxon>Teleostei</taxon>
        <taxon>Ostariophysi</taxon>
        <taxon>Cypriniformes</taxon>
        <taxon>Cyprinidae</taxon>
        <taxon>Cyprininae</taxon>
        <taxon>Sinocyclocheilus</taxon>
    </lineage>
</organism>
<accession>A0A672K876</accession>
<keyword evidence="4" id="KW-1185">Reference proteome</keyword>
<sequence length="85" mass="10099">YRKVIAIVNEMFEKCKAPLLLRPSFILVHLMWHARKAVREIKARSHNMNVLYMEVDLANMRSIREFSKTFLQKEKRLDILINNAG</sequence>
<evidence type="ECO:0000256" key="1">
    <source>
        <dbReference type="ARBA" id="ARBA00006484"/>
    </source>
</evidence>
<evidence type="ECO:0000256" key="2">
    <source>
        <dbReference type="ARBA" id="ARBA00023002"/>
    </source>
</evidence>
<evidence type="ECO:0000313" key="4">
    <source>
        <dbReference type="Proteomes" id="UP000472262"/>
    </source>
</evidence>
<dbReference type="InterPro" id="IPR036291">
    <property type="entry name" value="NAD(P)-bd_dom_sf"/>
</dbReference>
<proteinExistence type="inferred from homology"/>
<dbReference type="Gene3D" id="3.40.50.720">
    <property type="entry name" value="NAD(P)-binding Rossmann-like Domain"/>
    <property type="match status" value="1"/>
</dbReference>